<dbReference type="GO" id="GO:0016491">
    <property type="term" value="F:oxidoreductase activity"/>
    <property type="evidence" value="ECO:0007669"/>
    <property type="project" value="InterPro"/>
</dbReference>
<dbReference type="Proteomes" id="UP000604475">
    <property type="component" value="Unassembled WGS sequence"/>
</dbReference>
<organism evidence="7 8">
    <name type="scientific">Frankia nepalensis</name>
    <dbReference type="NCBI Taxonomy" id="1836974"/>
    <lineage>
        <taxon>Bacteria</taxon>
        <taxon>Bacillati</taxon>
        <taxon>Actinomycetota</taxon>
        <taxon>Actinomycetes</taxon>
        <taxon>Frankiales</taxon>
        <taxon>Frankiaceae</taxon>
        <taxon>Frankia</taxon>
    </lineage>
</organism>
<dbReference type="PROSITE" id="PS00194">
    <property type="entry name" value="THIOREDOXIN_1"/>
    <property type="match status" value="1"/>
</dbReference>
<dbReference type="RefSeq" id="WP_203003481.1">
    <property type="nucleotide sequence ID" value="NZ_JADWYU010000093.1"/>
</dbReference>
<dbReference type="GO" id="GO:0017004">
    <property type="term" value="P:cytochrome complex assembly"/>
    <property type="evidence" value="ECO:0007669"/>
    <property type="project" value="UniProtKB-KW"/>
</dbReference>
<dbReference type="Gene3D" id="3.40.30.10">
    <property type="entry name" value="Glutaredoxin"/>
    <property type="match status" value="1"/>
</dbReference>
<keyword evidence="2" id="KW-0201">Cytochrome c-type biogenesis</keyword>
<evidence type="ECO:0000256" key="3">
    <source>
        <dbReference type="ARBA" id="ARBA00022968"/>
    </source>
</evidence>
<dbReference type="PROSITE" id="PS51352">
    <property type="entry name" value="THIOREDOXIN_2"/>
    <property type="match status" value="1"/>
</dbReference>
<reference evidence="7" key="1">
    <citation type="submission" date="2020-12" db="EMBL/GenBank/DDBJ databases">
        <title>Genomic characterization of non-nitrogen-fixing Frankia strains.</title>
        <authorList>
            <person name="Carlos-Shanley C."/>
            <person name="Guerra T."/>
            <person name="Hahn D."/>
        </authorList>
    </citation>
    <scope>NUCLEOTIDE SEQUENCE</scope>
    <source>
        <strain evidence="7">CN6</strain>
    </source>
</reference>
<evidence type="ECO:0000256" key="2">
    <source>
        <dbReference type="ARBA" id="ARBA00022748"/>
    </source>
</evidence>
<keyword evidence="8" id="KW-1185">Reference proteome</keyword>
<evidence type="ECO:0000256" key="4">
    <source>
        <dbReference type="ARBA" id="ARBA00023157"/>
    </source>
</evidence>
<dbReference type="InterPro" id="IPR017937">
    <property type="entry name" value="Thioredoxin_CS"/>
</dbReference>
<dbReference type="InterPro" id="IPR050553">
    <property type="entry name" value="Thioredoxin_ResA/DsbE_sf"/>
</dbReference>
<dbReference type="AlphaFoldDB" id="A0A937RNR0"/>
<proteinExistence type="predicted"/>
<evidence type="ECO:0000256" key="5">
    <source>
        <dbReference type="ARBA" id="ARBA00023284"/>
    </source>
</evidence>
<dbReference type="InterPro" id="IPR036249">
    <property type="entry name" value="Thioredoxin-like_sf"/>
</dbReference>
<keyword evidence="4" id="KW-1015">Disulfide bond</keyword>
<keyword evidence="5" id="KW-0676">Redox-active center</keyword>
<keyword evidence="3" id="KW-0812">Transmembrane</keyword>
<dbReference type="PANTHER" id="PTHR42852:SF6">
    <property type="entry name" value="THIOL:DISULFIDE INTERCHANGE PROTEIN DSBE"/>
    <property type="match status" value="1"/>
</dbReference>
<dbReference type="SUPFAM" id="SSF52833">
    <property type="entry name" value="Thioredoxin-like"/>
    <property type="match status" value="1"/>
</dbReference>
<dbReference type="EMBL" id="JAEACQ010000253">
    <property type="protein sequence ID" value="MBL7630639.1"/>
    <property type="molecule type" value="Genomic_DNA"/>
</dbReference>
<name>A0A937RNR0_9ACTN</name>
<dbReference type="InterPro" id="IPR013740">
    <property type="entry name" value="Redoxin"/>
</dbReference>
<sequence>MRWTRRRRGSAGAARGVAGPGRRFALPALALAVGLALTGCSGGSDAVDATGGGNFGFVQQAPGQDYAAPGDRKAAPALSGKTLTDEDLDVASLRGKVVVINFWASWCAPCRAETPALVKLAGERPEIAFVGVNSRDDVSPARAFVRTFGVTFPSLFDEVGKLTAHWPISVGLPSTVVLDPEGRIAARFTGGVTEAELAPVLDRVTAET</sequence>
<evidence type="ECO:0000259" key="6">
    <source>
        <dbReference type="PROSITE" id="PS51352"/>
    </source>
</evidence>
<evidence type="ECO:0000256" key="1">
    <source>
        <dbReference type="ARBA" id="ARBA00004196"/>
    </source>
</evidence>
<feature type="domain" description="Thioredoxin" evidence="6">
    <location>
        <begin position="64"/>
        <end position="206"/>
    </location>
</feature>
<dbReference type="Pfam" id="PF08534">
    <property type="entry name" value="Redoxin"/>
    <property type="match status" value="1"/>
</dbReference>
<dbReference type="GO" id="GO:0030313">
    <property type="term" value="C:cell envelope"/>
    <property type="evidence" value="ECO:0007669"/>
    <property type="project" value="UniProtKB-SubCell"/>
</dbReference>
<comment type="subcellular location">
    <subcellularLocation>
        <location evidence="1">Cell envelope</location>
    </subcellularLocation>
</comment>
<dbReference type="CDD" id="cd02966">
    <property type="entry name" value="TlpA_like_family"/>
    <property type="match status" value="1"/>
</dbReference>
<gene>
    <name evidence="7" type="ORF">I7412_26465</name>
</gene>
<keyword evidence="3" id="KW-0735">Signal-anchor</keyword>
<dbReference type="InterPro" id="IPR013766">
    <property type="entry name" value="Thioredoxin_domain"/>
</dbReference>
<accession>A0A937RNR0</accession>
<evidence type="ECO:0000313" key="7">
    <source>
        <dbReference type="EMBL" id="MBL7630639.1"/>
    </source>
</evidence>
<comment type="caution">
    <text evidence="7">The sequence shown here is derived from an EMBL/GenBank/DDBJ whole genome shotgun (WGS) entry which is preliminary data.</text>
</comment>
<evidence type="ECO:0000313" key="8">
    <source>
        <dbReference type="Proteomes" id="UP000604475"/>
    </source>
</evidence>
<protein>
    <submittedName>
        <fullName evidence="7">TlpA family protein disulfide reductase</fullName>
    </submittedName>
</protein>
<dbReference type="PANTHER" id="PTHR42852">
    <property type="entry name" value="THIOL:DISULFIDE INTERCHANGE PROTEIN DSBE"/>
    <property type="match status" value="1"/>
</dbReference>